<keyword evidence="4" id="KW-1185">Reference proteome</keyword>
<dbReference type="RefSeq" id="WP_111500375.1">
    <property type="nucleotide sequence ID" value="NZ_QKYN01000036.1"/>
</dbReference>
<name>A0A2X0K9I5_9ACTN</name>
<dbReference type="OrthoDB" id="9811006at2"/>
<dbReference type="Pfam" id="PF04264">
    <property type="entry name" value="YceI"/>
    <property type="match status" value="1"/>
</dbReference>
<dbReference type="Gene3D" id="2.40.128.110">
    <property type="entry name" value="Lipid/polyisoprenoid-binding, YceI-like"/>
    <property type="match status" value="1"/>
</dbReference>
<evidence type="ECO:0000256" key="1">
    <source>
        <dbReference type="ARBA" id="ARBA00008812"/>
    </source>
</evidence>
<dbReference type="EMBL" id="QKYN01000036">
    <property type="protein sequence ID" value="RAG85935.1"/>
    <property type="molecule type" value="Genomic_DNA"/>
</dbReference>
<organism evidence="3 4">
    <name type="scientific">Streptacidiphilus pinicola</name>
    <dbReference type="NCBI Taxonomy" id="2219663"/>
    <lineage>
        <taxon>Bacteria</taxon>
        <taxon>Bacillati</taxon>
        <taxon>Actinomycetota</taxon>
        <taxon>Actinomycetes</taxon>
        <taxon>Kitasatosporales</taxon>
        <taxon>Streptomycetaceae</taxon>
        <taxon>Streptacidiphilus</taxon>
    </lineage>
</organism>
<evidence type="ECO:0000313" key="4">
    <source>
        <dbReference type="Proteomes" id="UP000248889"/>
    </source>
</evidence>
<proteinExistence type="inferred from homology"/>
<dbReference type="PANTHER" id="PTHR34406:SF1">
    <property type="entry name" value="PROTEIN YCEI"/>
    <property type="match status" value="1"/>
</dbReference>
<accession>A0A2X0K9I5</accession>
<dbReference type="AlphaFoldDB" id="A0A2X0K9I5"/>
<dbReference type="PANTHER" id="PTHR34406">
    <property type="entry name" value="PROTEIN YCEI"/>
    <property type="match status" value="1"/>
</dbReference>
<dbReference type="InterPro" id="IPR007372">
    <property type="entry name" value="Lipid/polyisoprenoid-bd_YceI"/>
</dbReference>
<dbReference type="InterPro" id="IPR036761">
    <property type="entry name" value="TTHA0802/YceI-like_sf"/>
</dbReference>
<comment type="similarity">
    <text evidence="1">Belongs to the UPF0312 family.</text>
</comment>
<dbReference type="Proteomes" id="UP000248889">
    <property type="component" value="Unassembled WGS sequence"/>
</dbReference>
<dbReference type="SMART" id="SM00867">
    <property type="entry name" value="YceI"/>
    <property type="match status" value="1"/>
</dbReference>
<sequence>MTTATPTPTPGHYAIDVPRSEITFTTKHLFGLGTVRGSFQLRGGTVSLAEPLTATRVDAVADAASFDTGNKNRDRQVLSKALLDTENYPDIVFSAAGAELDQGGAWALQGRLTAHGVDAPVTFTVTRAEVIGDEIAVEAVATVDRYAHGVTKLKGMAARHLQLTASVRARRGNGSHTA</sequence>
<dbReference type="SUPFAM" id="SSF101874">
    <property type="entry name" value="YceI-like"/>
    <property type="match status" value="1"/>
</dbReference>
<evidence type="ECO:0000259" key="2">
    <source>
        <dbReference type="SMART" id="SM00867"/>
    </source>
</evidence>
<reference evidence="3 4" key="1">
    <citation type="submission" date="2018-06" db="EMBL/GenBank/DDBJ databases">
        <title>Streptacidiphilus pinicola sp. nov., isolated from pine grove soil.</title>
        <authorList>
            <person name="Roh S.G."/>
            <person name="Park S."/>
            <person name="Kim M.-K."/>
            <person name="Yun B.-R."/>
            <person name="Park J."/>
            <person name="Kim M.J."/>
            <person name="Kim Y.S."/>
            <person name="Kim S.B."/>
        </authorList>
    </citation>
    <scope>NUCLEOTIDE SEQUENCE [LARGE SCALE GENOMIC DNA]</scope>
    <source>
        <strain evidence="3 4">MMS16-CNU450</strain>
    </source>
</reference>
<evidence type="ECO:0000313" key="3">
    <source>
        <dbReference type="EMBL" id="RAG85935.1"/>
    </source>
</evidence>
<protein>
    <submittedName>
        <fullName evidence="3">YceI family protein</fullName>
    </submittedName>
</protein>
<gene>
    <name evidence="3" type="ORF">DN069_09160</name>
</gene>
<feature type="domain" description="Lipid/polyisoprenoid-binding YceI-like" evidence="2">
    <location>
        <begin position="12"/>
        <end position="170"/>
    </location>
</feature>
<comment type="caution">
    <text evidence="3">The sequence shown here is derived from an EMBL/GenBank/DDBJ whole genome shotgun (WGS) entry which is preliminary data.</text>
</comment>